<keyword evidence="4" id="KW-1185">Reference proteome</keyword>
<dbReference type="AlphaFoldDB" id="A0A1I1HTU4"/>
<gene>
    <name evidence="3" type="ORF">SAMN05444422_10635</name>
</gene>
<feature type="transmembrane region" description="Helical" evidence="2">
    <location>
        <begin position="62"/>
        <end position="87"/>
    </location>
</feature>
<name>A0A1I1HTU4_NATHA</name>
<evidence type="ECO:0000256" key="2">
    <source>
        <dbReference type="SAM" id="Phobius"/>
    </source>
</evidence>
<sequence length="186" mass="20546">MGERRFDRSDRLGRWHALVEHYTPDGWLGRSLLGSTVGTAGLWLLALALFEVPRWGVSLGALFWLPAFLGLGLPALALSLTVLWPVYLSLIGNVESADAYSRGTKIHERTASNVGTDPDAPPASVTNADAAATNDPFVDLKRRYESGELSEAEFERRIESRLEDETKRSAADAPEDGHRERLSERE</sequence>
<feature type="region of interest" description="Disordered" evidence="1">
    <location>
        <begin position="110"/>
        <end position="131"/>
    </location>
</feature>
<evidence type="ECO:0000313" key="3">
    <source>
        <dbReference type="EMBL" id="SFC24410.1"/>
    </source>
</evidence>
<feature type="region of interest" description="Disordered" evidence="1">
    <location>
        <begin position="148"/>
        <end position="186"/>
    </location>
</feature>
<feature type="compositionally biased region" description="Basic and acidic residues" evidence="1">
    <location>
        <begin position="153"/>
        <end position="186"/>
    </location>
</feature>
<evidence type="ECO:0000256" key="1">
    <source>
        <dbReference type="SAM" id="MobiDB-lite"/>
    </source>
</evidence>
<keyword evidence="2" id="KW-1133">Transmembrane helix</keyword>
<evidence type="ECO:0008006" key="5">
    <source>
        <dbReference type="Google" id="ProtNLM"/>
    </source>
</evidence>
<accession>A0A1I1HTU4</accession>
<dbReference type="RefSeq" id="WP_089788389.1">
    <property type="nucleotide sequence ID" value="NZ_FOKW01000006.1"/>
</dbReference>
<dbReference type="Proteomes" id="UP000199161">
    <property type="component" value="Unassembled WGS sequence"/>
</dbReference>
<proteinExistence type="predicted"/>
<feature type="transmembrane region" description="Helical" evidence="2">
    <location>
        <begin position="32"/>
        <end position="50"/>
    </location>
</feature>
<dbReference type="EMBL" id="FOKW01000006">
    <property type="protein sequence ID" value="SFC24410.1"/>
    <property type="molecule type" value="Genomic_DNA"/>
</dbReference>
<keyword evidence="2" id="KW-0472">Membrane</keyword>
<dbReference type="OrthoDB" id="178074at2157"/>
<evidence type="ECO:0000313" key="4">
    <source>
        <dbReference type="Proteomes" id="UP000199161"/>
    </source>
</evidence>
<organism evidence="3 4">
    <name type="scientific">Natronobacterium haloterrestre</name>
    <name type="common">Halobiforma haloterrestris</name>
    <dbReference type="NCBI Taxonomy" id="148448"/>
    <lineage>
        <taxon>Archaea</taxon>
        <taxon>Methanobacteriati</taxon>
        <taxon>Methanobacteriota</taxon>
        <taxon>Stenosarchaea group</taxon>
        <taxon>Halobacteria</taxon>
        <taxon>Halobacteriales</taxon>
        <taxon>Natrialbaceae</taxon>
        <taxon>Natronobacterium</taxon>
    </lineage>
</organism>
<reference evidence="4" key="1">
    <citation type="submission" date="2016-10" db="EMBL/GenBank/DDBJ databases">
        <authorList>
            <person name="Varghese N."/>
            <person name="Submissions S."/>
        </authorList>
    </citation>
    <scope>NUCLEOTIDE SEQUENCE [LARGE SCALE GENOMIC DNA]</scope>
    <source>
        <strain evidence="4">DSM 13078</strain>
    </source>
</reference>
<protein>
    <recommendedName>
        <fullName evidence="5">Short C-terminal domain-containing protein</fullName>
    </recommendedName>
</protein>
<keyword evidence="2" id="KW-0812">Transmembrane</keyword>